<dbReference type="InterPro" id="IPR006135">
    <property type="entry name" value="T3SS_substrate_exporter"/>
</dbReference>
<feature type="transmembrane region" description="Helical" evidence="6">
    <location>
        <begin position="88"/>
        <end position="112"/>
    </location>
</feature>
<evidence type="ECO:0000256" key="3">
    <source>
        <dbReference type="ARBA" id="ARBA00022795"/>
    </source>
</evidence>
<evidence type="ECO:0000256" key="6">
    <source>
        <dbReference type="SAM" id="Phobius"/>
    </source>
</evidence>
<dbReference type="InterPro" id="IPR029025">
    <property type="entry name" value="T3SS_substrate_exporter_C"/>
</dbReference>
<proteinExistence type="inferred from homology"/>
<feature type="transmembrane region" description="Helical" evidence="6">
    <location>
        <begin position="36"/>
        <end position="58"/>
    </location>
</feature>
<dbReference type="PRINTS" id="PR00950">
    <property type="entry name" value="TYPE3IMSPROT"/>
</dbReference>
<dbReference type="PANTHER" id="PTHR30531">
    <property type="entry name" value="FLAGELLAR BIOSYNTHETIC PROTEIN FLHB"/>
    <property type="match status" value="1"/>
</dbReference>
<evidence type="ECO:0000313" key="8">
    <source>
        <dbReference type="Proteomes" id="UP000294344"/>
    </source>
</evidence>
<evidence type="ECO:0000256" key="4">
    <source>
        <dbReference type="ARBA" id="ARBA00023225"/>
    </source>
</evidence>
<keyword evidence="4" id="KW-1006">Bacterial flagellum protein export</keyword>
<accession>A0A451D6I0</accession>
<dbReference type="Gene3D" id="3.40.1690.10">
    <property type="entry name" value="secretion proteins EscU"/>
    <property type="match status" value="1"/>
</dbReference>
<comment type="function">
    <text evidence="5">Required for formation of the rod structure in the basal body of the flagellar apparatus. Together with FliI and FliH, may constitute the export apparatus of flagellin.</text>
</comment>
<dbReference type="AlphaFoldDB" id="A0A451D6I0"/>
<evidence type="ECO:0000256" key="2">
    <source>
        <dbReference type="ARBA" id="ARBA00021622"/>
    </source>
</evidence>
<keyword evidence="7" id="KW-0969">Cilium</keyword>
<organism evidence="7 8">
    <name type="scientific">Buchnera aphidicola</name>
    <name type="common">Cinara curvipes</name>
    <dbReference type="NCBI Taxonomy" id="2518975"/>
    <lineage>
        <taxon>Bacteria</taxon>
        <taxon>Pseudomonadati</taxon>
        <taxon>Pseudomonadota</taxon>
        <taxon>Gammaproteobacteria</taxon>
        <taxon>Enterobacterales</taxon>
        <taxon>Erwiniaceae</taxon>
        <taxon>Buchnera</taxon>
    </lineage>
</organism>
<keyword evidence="4" id="KW-0653">Protein transport</keyword>
<dbReference type="GO" id="GO:0009306">
    <property type="term" value="P:protein secretion"/>
    <property type="evidence" value="ECO:0007669"/>
    <property type="project" value="InterPro"/>
</dbReference>
<keyword evidence="7" id="KW-0966">Cell projection</keyword>
<evidence type="ECO:0000256" key="1">
    <source>
        <dbReference type="ARBA" id="ARBA00010690"/>
    </source>
</evidence>
<sequence>MNYNLNEDKTEDATPYKIEKYKKNGEIKYSYDLNSFFILLFFFFFIFINKKIIFLYFLKLFISSLTFQNNTIDKYQKLFIFLLQHIKIFILFFSILFSGIFFILIFSPILIYGEIVRIKFIKFNLNFIDIVNNFKKKKISNIITDFFLILFKLILIILISFYYIWDNFSKINQIHSYSLLKSIFYGFYFVFKFIRILILFIFFIAVIDSILQYFQYLNNLRMTIQEVKDEYKELEGNPLIKQKIRILTQQLSKKYSVFKLKKSDVIIFDSLNCAVAIHYDIKNMSLPKVLFKGTGFLSIKIIEIAKKNNIPVFISSYLAIYLYNNSSIGDYVPSNLYISIAKILAWAWQLKYWKKYGGIYPVKPIIFFDN</sequence>
<dbReference type="GO" id="GO:0005886">
    <property type="term" value="C:plasma membrane"/>
    <property type="evidence" value="ECO:0007669"/>
    <property type="project" value="TreeGrafter"/>
</dbReference>
<evidence type="ECO:0000256" key="5">
    <source>
        <dbReference type="ARBA" id="ARBA00025078"/>
    </source>
</evidence>
<keyword evidence="6" id="KW-0812">Transmembrane</keyword>
<comment type="similarity">
    <text evidence="1">Belongs to the type III secretion exporter family.</text>
</comment>
<dbReference type="Pfam" id="PF01312">
    <property type="entry name" value="Bac_export_2"/>
    <property type="match status" value="1"/>
</dbReference>
<dbReference type="Proteomes" id="UP000294344">
    <property type="component" value="Chromosome"/>
</dbReference>
<dbReference type="EMBL" id="LR217710">
    <property type="protein sequence ID" value="VFP81451.1"/>
    <property type="molecule type" value="Genomic_DNA"/>
</dbReference>
<dbReference type="SUPFAM" id="SSF160544">
    <property type="entry name" value="EscU C-terminal domain-like"/>
    <property type="match status" value="1"/>
</dbReference>
<dbReference type="GO" id="GO:0044781">
    <property type="term" value="P:bacterial-type flagellum organization"/>
    <property type="evidence" value="ECO:0007669"/>
    <property type="project" value="UniProtKB-KW"/>
</dbReference>
<keyword evidence="6" id="KW-1133">Transmembrane helix</keyword>
<evidence type="ECO:0000313" key="7">
    <source>
        <dbReference type="EMBL" id="VFP81451.1"/>
    </source>
</evidence>
<keyword evidence="4" id="KW-0813">Transport</keyword>
<dbReference type="PANTHER" id="PTHR30531:SF12">
    <property type="entry name" value="FLAGELLAR BIOSYNTHETIC PROTEIN FLHB"/>
    <property type="match status" value="1"/>
</dbReference>
<protein>
    <recommendedName>
        <fullName evidence="2">Flagellar biosynthetic protein FlhB</fullName>
    </recommendedName>
</protein>
<keyword evidence="7" id="KW-0282">Flagellum</keyword>
<feature type="transmembrane region" description="Helical" evidence="6">
    <location>
        <begin position="142"/>
        <end position="165"/>
    </location>
</feature>
<keyword evidence="3" id="KW-1005">Bacterial flagellum biogenesis</keyword>
<reference evidence="7 8" key="1">
    <citation type="submission" date="2019-02" db="EMBL/GenBank/DDBJ databases">
        <authorList>
            <person name="Manzano-Marin A."/>
            <person name="Manzano-Marin A."/>
        </authorList>
    </citation>
    <scope>NUCLEOTIDE SEQUENCE [LARGE SCALE GENOMIC DNA]</scope>
    <source>
        <strain evidence="7 8">BuCicurvipes</strain>
    </source>
</reference>
<feature type="transmembrane region" description="Helical" evidence="6">
    <location>
        <begin position="185"/>
        <end position="211"/>
    </location>
</feature>
<gene>
    <name evidence="7" type="primary">flhB</name>
    <name evidence="7" type="ORF">BUCICURV3402_157</name>
</gene>
<keyword evidence="6" id="KW-0472">Membrane</keyword>
<name>A0A451D6I0_9GAMM</name>